<dbReference type="EMBL" id="BFEA01000077">
    <property type="protein sequence ID" value="GBG66667.1"/>
    <property type="molecule type" value="Genomic_DNA"/>
</dbReference>
<feature type="compositionally biased region" description="Basic and acidic residues" evidence="1">
    <location>
        <begin position="185"/>
        <end position="195"/>
    </location>
</feature>
<comment type="caution">
    <text evidence="2">The sequence shown here is derived from an EMBL/GenBank/DDBJ whole genome shotgun (WGS) entry which is preliminary data.</text>
</comment>
<reference evidence="2 3" key="1">
    <citation type="journal article" date="2018" name="Cell">
        <title>The Chara Genome: Secondary Complexity and Implications for Plant Terrestrialization.</title>
        <authorList>
            <person name="Nishiyama T."/>
            <person name="Sakayama H."/>
            <person name="Vries J.D."/>
            <person name="Buschmann H."/>
            <person name="Saint-Marcoux D."/>
            <person name="Ullrich K.K."/>
            <person name="Haas F.B."/>
            <person name="Vanderstraeten L."/>
            <person name="Becker D."/>
            <person name="Lang D."/>
            <person name="Vosolsobe S."/>
            <person name="Rombauts S."/>
            <person name="Wilhelmsson P.K.I."/>
            <person name="Janitza P."/>
            <person name="Kern R."/>
            <person name="Heyl A."/>
            <person name="Rumpler F."/>
            <person name="Villalobos L.I.A.C."/>
            <person name="Clay J.M."/>
            <person name="Skokan R."/>
            <person name="Toyoda A."/>
            <person name="Suzuki Y."/>
            <person name="Kagoshima H."/>
            <person name="Schijlen E."/>
            <person name="Tajeshwar N."/>
            <person name="Catarino B."/>
            <person name="Hetherington A.J."/>
            <person name="Saltykova A."/>
            <person name="Bonnot C."/>
            <person name="Breuninger H."/>
            <person name="Symeonidi A."/>
            <person name="Radhakrishnan G.V."/>
            <person name="Van Nieuwerburgh F."/>
            <person name="Deforce D."/>
            <person name="Chang C."/>
            <person name="Karol K.G."/>
            <person name="Hedrich R."/>
            <person name="Ulvskov P."/>
            <person name="Glockner G."/>
            <person name="Delwiche C.F."/>
            <person name="Petrasek J."/>
            <person name="Van de Peer Y."/>
            <person name="Friml J."/>
            <person name="Beilby M."/>
            <person name="Dolan L."/>
            <person name="Kohara Y."/>
            <person name="Sugano S."/>
            <person name="Fujiyama A."/>
            <person name="Delaux P.-M."/>
            <person name="Quint M."/>
            <person name="TheiBen G."/>
            <person name="Hagemann M."/>
            <person name="Harholt J."/>
            <person name="Dunand C."/>
            <person name="Zachgo S."/>
            <person name="Langdale J."/>
            <person name="Maumus F."/>
            <person name="Straeten D.V.D."/>
            <person name="Gould S.B."/>
            <person name="Rensing S.A."/>
        </authorList>
    </citation>
    <scope>NUCLEOTIDE SEQUENCE [LARGE SCALE GENOMIC DNA]</scope>
    <source>
        <strain evidence="2 3">S276</strain>
    </source>
</reference>
<feature type="region of interest" description="Disordered" evidence="1">
    <location>
        <begin position="18"/>
        <end position="50"/>
    </location>
</feature>
<evidence type="ECO:0000313" key="2">
    <source>
        <dbReference type="EMBL" id="GBG66667.1"/>
    </source>
</evidence>
<feature type="region of interest" description="Disordered" evidence="1">
    <location>
        <begin position="165"/>
        <end position="202"/>
    </location>
</feature>
<protein>
    <submittedName>
        <fullName evidence="2">Uncharacterized protein</fullName>
    </submittedName>
</protein>
<evidence type="ECO:0000256" key="1">
    <source>
        <dbReference type="SAM" id="MobiDB-lite"/>
    </source>
</evidence>
<evidence type="ECO:0000313" key="3">
    <source>
        <dbReference type="Proteomes" id="UP000265515"/>
    </source>
</evidence>
<sequence length="202" mass="23199">MIMTWTWFVDESTYATDDVDDDVDEVDDVDDMDDVDDVGADPTNKDKEDEVPDDEVELLILQAWRTNMERELLGILFGKVRNNHLEPITKEVLIFLAQLLDDLPLDIISHGDQRPTPITLTDTLAPHLLRSLCTEIDGDNCYYPSSGHYLVIDVTDLTFWDPIIRRGEERQEESEEEEGEEEEENSKTESDHPDDNESEGIE</sequence>
<keyword evidence="3" id="KW-1185">Reference proteome</keyword>
<feature type="compositionally biased region" description="Acidic residues" evidence="1">
    <location>
        <begin position="170"/>
        <end position="184"/>
    </location>
</feature>
<dbReference type="Gramene" id="GBG66667">
    <property type="protein sequence ID" value="GBG66667"/>
    <property type="gene ID" value="CBR_g66802"/>
</dbReference>
<feature type="compositionally biased region" description="Acidic residues" evidence="1">
    <location>
        <begin position="18"/>
        <end position="39"/>
    </location>
</feature>
<organism evidence="2 3">
    <name type="scientific">Chara braunii</name>
    <name type="common">Braun's stonewort</name>
    <dbReference type="NCBI Taxonomy" id="69332"/>
    <lineage>
        <taxon>Eukaryota</taxon>
        <taxon>Viridiplantae</taxon>
        <taxon>Streptophyta</taxon>
        <taxon>Charophyceae</taxon>
        <taxon>Charales</taxon>
        <taxon>Characeae</taxon>
        <taxon>Chara</taxon>
    </lineage>
</organism>
<dbReference type="Proteomes" id="UP000265515">
    <property type="component" value="Unassembled WGS sequence"/>
</dbReference>
<dbReference type="AlphaFoldDB" id="A0A388K9G1"/>
<accession>A0A388K9G1</accession>
<proteinExistence type="predicted"/>
<gene>
    <name evidence="2" type="ORF">CBR_g66802</name>
</gene>
<name>A0A388K9G1_CHABU</name>